<dbReference type="PANTHER" id="PTHR43792">
    <property type="entry name" value="GNAT FAMILY, PUTATIVE (AFU_ORTHOLOGUE AFUA_3G00765)-RELATED-RELATED"/>
    <property type="match status" value="1"/>
</dbReference>
<dbReference type="PANTHER" id="PTHR43792:SF1">
    <property type="entry name" value="N-ACETYLTRANSFERASE DOMAIN-CONTAINING PROTEIN"/>
    <property type="match status" value="1"/>
</dbReference>
<sequence>MHRDLPTVVLQTGRLRLRHMAASDAAFMLDLLNEPSYLRFIGDRGVRTLDAARDYILGGPADMLRRLGFSFYVVELEESGSPVGVCGLAKRDFLDDVDIGYAFASPHWGQGYAYEAASAVLAHAKNDIGLKRIVATVRPDNAASIRLLEKLGLRFERSIEPAGHTPELHLFGMALA</sequence>
<organism evidence="2 3">
    <name type="scientific">Massilia niabensis</name>
    <dbReference type="NCBI Taxonomy" id="544910"/>
    <lineage>
        <taxon>Bacteria</taxon>
        <taxon>Pseudomonadati</taxon>
        <taxon>Pseudomonadota</taxon>
        <taxon>Betaproteobacteria</taxon>
        <taxon>Burkholderiales</taxon>
        <taxon>Oxalobacteraceae</taxon>
        <taxon>Telluria group</taxon>
        <taxon>Massilia</taxon>
    </lineage>
</organism>
<dbReference type="RefSeq" id="WP_379783073.1">
    <property type="nucleotide sequence ID" value="NZ_JBHSMU010000009.1"/>
</dbReference>
<dbReference type="Gene3D" id="3.40.630.30">
    <property type="match status" value="1"/>
</dbReference>
<dbReference type="Pfam" id="PF13302">
    <property type="entry name" value="Acetyltransf_3"/>
    <property type="match status" value="1"/>
</dbReference>
<evidence type="ECO:0000313" key="3">
    <source>
        <dbReference type="Proteomes" id="UP001596050"/>
    </source>
</evidence>
<proteinExistence type="predicted"/>
<dbReference type="EC" id="2.3.-.-" evidence="2"/>
<protein>
    <submittedName>
        <fullName evidence="2">GNAT family N-acetyltransferase</fullName>
        <ecNumber evidence="2">2.3.-.-</ecNumber>
    </submittedName>
</protein>
<keyword evidence="3" id="KW-1185">Reference proteome</keyword>
<dbReference type="EMBL" id="JBHSMU010000009">
    <property type="protein sequence ID" value="MFC5460332.1"/>
    <property type="molecule type" value="Genomic_DNA"/>
</dbReference>
<comment type="caution">
    <text evidence="2">The sequence shown here is derived from an EMBL/GenBank/DDBJ whole genome shotgun (WGS) entry which is preliminary data.</text>
</comment>
<keyword evidence="2" id="KW-0012">Acyltransferase</keyword>
<dbReference type="GO" id="GO:0016746">
    <property type="term" value="F:acyltransferase activity"/>
    <property type="evidence" value="ECO:0007669"/>
    <property type="project" value="UniProtKB-KW"/>
</dbReference>
<name>A0ABW0L5J8_9BURK</name>
<evidence type="ECO:0000259" key="1">
    <source>
        <dbReference type="PROSITE" id="PS51186"/>
    </source>
</evidence>
<dbReference type="InterPro" id="IPR016181">
    <property type="entry name" value="Acyl_CoA_acyltransferase"/>
</dbReference>
<gene>
    <name evidence="2" type="ORF">ACFPN5_10985</name>
</gene>
<feature type="domain" description="N-acetyltransferase" evidence="1">
    <location>
        <begin position="15"/>
        <end position="176"/>
    </location>
</feature>
<dbReference type="SUPFAM" id="SSF55729">
    <property type="entry name" value="Acyl-CoA N-acyltransferases (Nat)"/>
    <property type="match status" value="1"/>
</dbReference>
<dbReference type="InterPro" id="IPR000182">
    <property type="entry name" value="GNAT_dom"/>
</dbReference>
<dbReference type="Proteomes" id="UP001596050">
    <property type="component" value="Unassembled WGS sequence"/>
</dbReference>
<dbReference type="InterPro" id="IPR051531">
    <property type="entry name" value="N-acetyltransferase"/>
</dbReference>
<keyword evidence="2" id="KW-0808">Transferase</keyword>
<dbReference type="PROSITE" id="PS51186">
    <property type="entry name" value="GNAT"/>
    <property type="match status" value="1"/>
</dbReference>
<evidence type="ECO:0000313" key="2">
    <source>
        <dbReference type="EMBL" id="MFC5460332.1"/>
    </source>
</evidence>
<accession>A0ABW0L5J8</accession>
<reference evidence="3" key="1">
    <citation type="journal article" date="2019" name="Int. J. Syst. Evol. Microbiol.">
        <title>The Global Catalogue of Microorganisms (GCM) 10K type strain sequencing project: providing services to taxonomists for standard genome sequencing and annotation.</title>
        <authorList>
            <consortium name="The Broad Institute Genomics Platform"/>
            <consortium name="The Broad Institute Genome Sequencing Center for Infectious Disease"/>
            <person name="Wu L."/>
            <person name="Ma J."/>
        </authorList>
    </citation>
    <scope>NUCLEOTIDE SEQUENCE [LARGE SCALE GENOMIC DNA]</scope>
    <source>
        <strain evidence="3">KACC 12649</strain>
    </source>
</reference>